<dbReference type="GO" id="GO:0008381">
    <property type="term" value="F:mechanosensitive monoatomic ion channel activity"/>
    <property type="evidence" value="ECO:0007669"/>
    <property type="project" value="InterPro"/>
</dbReference>
<evidence type="ECO:0000256" key="4">
    <source>
        <dbReference type="ARBA" id="ARBA00022989"/>
    </source>
</evidence>
<evidence type="ECO:0000313" key="9">
    <source>
        <dbReference type="Proteomes" id="UP000509301"/>
    </source>
</evidence>
<dbReference type="OrthoDB" id="34502at2157"/>
<dbReference type="SUPFAM" id="SSF50182">
    <property type="entry name" value="Sm-like ribonucleoproteins"/>
    <property type="match status" value="1"/>
</dbReference>
<feature type="transmembrane region" description="Helical" evidence="6">
    <location>
        <begin position="12"/>
        <end position="33"/>
    </location>
</feature>
<gene>
    <name evidence="8" type="ORF">GWK48_08735</name>
</gene>
<comment type="similarity">
    <text evidence="2">Belongs to the MscS (TC 1.A.23) family.</text>
</comment>
<evidence type="ECO:0000256" key="3">
    <source>
        <dbReference type="ARBA" id="ARBA00022692"/>
    </source>
</evidence>
<reference evidence="8 9" key="1">
    <citation type="submission" date="2020-02" db="EMBL/GenBank/DDBJ databases">
        <title>Comparative genome analysis reveals the metabolism and evolution of the thermophilic archaeal genus Metallosphaera.</title>
        <authorList>
            <person name="Jiang C."/>
        </authorList>
    </citation>
    <scope>NUCLEOTIDE SEQUENCE [LARGE SCALE GENOMIC DNA]</scope>
    <source>
        <strain evidence="8 9">Ric-A</strain>
    </source>
</reference>
<keyword evidence="5 6" id="KW-0472">Membrane</keyword>
<dbReference type="KEGG" id="mten:GWK48_08735"/>
<feature type="transmembrane region" description="Helical" evidence="6">
    <location>
        <begin position="113"/>
        <end position="135"/>
    </location>
</feature>
<dbReference type="GO" id="GO:0016020">
    <property type="term" value="C:membrane"/>
    <property type="evidence" value="ECO:0007669"/>
    <property type="project" value="UniProtKB-SubCell"/>
</dbReference>
<feature type="transmembrane region" description="Helical" evidence="6">
    <location>
        <begin position="45"/>
        <end position="65"/>
    </location>
</feature>
<dbReference type="AlphaFoldDB" id="A0A6N0NUG2"/>
<dbReference type="PANTHER" id="PTHR30221">
    <property type="entry name" value="SMALL-CONDUCTANCE MECHANOSENSITIVE CHANNEL"/>
    <property type="match status" value="1"/>
</dbReference>
<evidence type="ECO:0000256" key="6">
    <source>
        <dbReference type="SAM" id="Phobius"/>
    </source>
</evidence>
<evidence type="ECO:0000256" key="5">
    <source>
        <dbReference type="ARBA" id="ARBA00023136"/>
    </source>
</evidence>
<keyword evidence="9" id="KW-1185">Reference proteome</keyword>
<feature type="transmembrane region" description="Helical" evidence="6">
    <location>
        <begin position="85"/>
        <end position="107"/>
    </location>
</feature>
<dbReference type="EMBL" id="CP049074">
    <property type="protein sequence ID" value="QKR00446.1"/>
    <property type="molecule type" value="Genomic_DNA"/>
</dbReference>
<protein>
    <submittedName>
        <fullName evidence="8">Mechanosensitive ion channel family protein</fullName>
    </submittedName>
</protein>
<keyword evidence="4 6" id="KW-1133">Transmembrane helix</keyword>
<dbReference type="InterPro" id="IPR006685">
    <property type="entry name" value="MscS_channel_2nd"/>
</dbReference>
<dbReference type="Proteomes" id="UP000509301">
    <property type="component" value="Chromosome"/>
</dbReference>
<sequence length="291" mass="31601">MSSVRSLTKVLISLVLIGVAVFIIHAFVSTIVASNSKLIPYVNEVQLGLDAALVGIGGYIIIRIIKYALENYLLNKADKVTVRSVSLLVDLLLYTLLVLAILSALGVNLTGAAIGGAVGGVAIGLAAQTVVSNILSGIMVTSSRTLRPGDAVVLQSWIWSPPIVGEAERVTLLFTEVRTITGNLVKVPNSAFLGNTVFTKLKEGDNLVYPYQLTINADVPADILVQRARLALEDEFKKINMKTPEVSFYNKNGSTNVFLVLVTLNDMTKLSSYLDMINRTFERIYWELKGK</sequence>
<dbReference type="RefSeq" id="WP_174631449.1">
    <property type="nucleotide sequence ID" value="NZ_CP049074.1"/>
</dbReference>
<name>A0A6N0NUG2_9CREN</name>
<evidence type="ECO:0000313" key="8">
    <source>
        <dbReference type="EMBL" id="QKR00446.1"/>
    </source>
</evidence>
<dbReference type="Gene3D" id="2.30.30.60">
    <property type="match status" value="1"/>
</dbReference>
<dbReference type="SUPFAM" id="SSF82861">
    <property type="entry name" value="Mechanosensitive channel protein MscS (YggB), transmembrane region"/>
    <property type="match status" value="1"/>
</dbReference>
<evidence type="ECO:0000256" key="2">
    <source>
        <dbReference type="ARBA" id="ARBA00008017"/>
    </source>
</evidence>
<dbReference type="InterPro" id="IPR010920">
    <property type="entry name" value="LSM_dom_sf"/>
</dbReference>
<dbReference type="InterPro" id="IPR045275">
    <property type="entry name" value="MscS_archaea/bacteria_type"/>
</dbReference>
<evidence type="ECO:0000256" key="1">
    <source>
        <dbReference type="ARBA" id="ARBA00004141"/>
    </source>
</evidence>
<evidence type="ECO:0000259" key="7">
    <source>
        <dbReference type="Pfam" id="PF00924"/>
    </source>
</evidence>
<dbReference type="InterPro" id="IPR011014">
    <property type="entry name" value="MscS_channel_TM-2"/>
</dbReference>
<comment type="subcellular location">
    <subcellularLocation>
        <location evidence="1">Membrane</location>
        <topology evidence="1">Multi-pass membrane protein</topology>
    </subcellularLocation>
</comment>
<feature type="domain" description="Mechanosensitive ion channel MscS" evidence="7">
    <location>
        <begin position="129"/>
        <end position="197"/>
    </location>
</feature>
<keyword evidence="3 6" id="KW-0812">Transmembrane</keyword>
<accession>A0A6N0NUG2</accession>
<proteinExistence type="inferred from homology"/>
<organism evidence="8 9">
    <name type="scientific">Metallosphaera tengchongensis</name>
    <dbReference type="NCBI Taxonomy" id="1532350"/>
    <lineage>
        <taxon>Archaea</taxon>
        <taxon>Thermoproteota</taxon>
        <taxon>Thermoprotei</taxon>
        <taxon>Sulfolobales</taxon>
        <taxon>Sulfolobaceae</taxon>
        <taxon>Metallosphaera</taxon>
    </lineage>
</organism>
<dbReference type="PANTHER" id="PTHR30221:SF1">
    <property type="entry name" value="SMALL-CONDUCTANCE MECHANOSENSITIVE CHANNEL"/>
    <property type="match status" value="1"/>
</dbReference>
<dbReference type="Gene3D" id="1.10.287.1260">
    <property type="match status" value="1"/>
</dbReference>
<dbReference type="Pfam" id="PF00924">
    <property type="entry name" value="MS_channel_2nd"/>
    <property type="match status" value="1"/>
</dbReference>
<dbReference type="InterPro" id="IPR023408">
    <property type="entry name" value="MscS_beta-dom_sf"/>
</dbReference>
<dbReference type="GeneID" id="55642025"/>